<evidence type="ECO:0000313" key="7">
    <source>
        <dbReference type="Proteomes" id="UP000246661"/>
    </source>
</evidence>
<dbReference type="Proteomes" id="UP000246661">
    <property type="component" value="Unassembled WGS sequence"/>
</dbReference>
<feature type="region of interest" description="Disordered" evidence="4">
    <location>
        <begin position="287"/>
        <end position="307"/>
    </location>
</feature>
<evidence type="ECO:0000313" key="6">
    <source>
        <dbReference type="EMBL" id="PWW22588.1"/>
    </source>
</evidence>
<evidence type="ECO:0000259" key="5">
    <source>
        <dbReference type="SMART" id="SM00479"/>
    </source>
</evidence>
<dbReference type="InterPro" id="IPR012337">
    <property type="entry name" value="RNaseH-like_sf"/>
</dbReference>
<dbReference type="PANTHER" id="PTHR30231:SF4">
    <property type="entry name" value="PROTEIN NEN2"/>
    <property type="match status" value="1"/>
</dbReference>
<organism evidence="6 7">
    <name type="scientific">Geodermatophilus normandii</name>
    <dbReference type="NCBI Taxonomy" id="1137989"/>
    <lineage>
        <taxon>Bacteria</taxon>
        <taxon>Bacillati</taxon>
        <taxon>Actinomycetota</taxon>
        <taxon>Actinomycetes</taxon>
        <taxon>Geodermatophilales</taxon>
        <taxon>Geodermatophilaceae</taxon>
        <taxon>Geodermatophilus</taxon>
    </lineage>
</organism>
<sequence length="307" mass="33040">MSLSDTGFELFQLLTQRPFVVLDTEYTADPDGDGDRLISVAVVRVVRGKRVRDGELYREMNPGVPVSAASTRVHGFTTEAVAGKRPFRHHAPAILDALRVPGAVLVQHTGSDLRVLRRELERLDEARAAGDTRVTVGLADLPDLPVVDTSTLPRLLRVPGIGNRGVVSLATLCQLLGVTNGAAHHARGDARATADALVKLLVHAAGASYASLGDLLADHDRGTTQSPRLPGYIRSRRDIDPVLPAEHLARHDRPLTHAGTADEHRAWLDLAGECAVLRCPHLRGEAGLAAPENGGRSSTRWSRCCPR</sequence>
<dbReference type="SMART" id="SM00479">
    <property type="entry name" value="EXOIII"/>
    <property type="match status" value="1"/>
</dbReference>
<evidence type="ECO:0000256" key="2">
    <source>
        <dbReference type="ARBA" id="ARBA00022801"/>
    </source>
</evidence>
<name>A0A317QFX1_9ACTN</name>
<feature type="domain" description="Exonuclease" evidence="5">
    <location>
        <begin position="18"/>
        <end position="206"/>
    </location>
</feature>
<evidence type="ECO:0000256" key="3">
    <source>
        <dbReference type="ARBA" id="ARBA00022839"/>
    </source>
</evidence>
<dbReference type="PANTHER" id="PTHR30231">
    <property type="entry name" value="DNA POLYMERASE III SUBUNIT EPSILON"/>
    <property type="match status" value="1"/>
</dbReference>
<dbReference type="EMBL" id="QGTX01000001">
    <property type="protein sequence ID" value="PWW22588.1"/>
    <property type="molecule type" value="Genomic_DNA"/>
</dbReference>
<gene>
    <name evidence="6" type="ORF">JD79_01746</name>
</gene>
<keyword evidence="7" id="KW-1185">Reference proteome</keyword>
<keyword evidence="3" id="KW-0269">Exonuclease</keyword>
<accession>A0A317QFX1</accession>
<dbReference type="GO" id="GO:0003676">
    <property type="term" value="F:nucleic acid binding"/>
    <property type="evidence" value="ECO:0007669"/>
    <property type="project" value="InterPro"/>
</dbReference>
<protein>
    <submittedName>
        <fullName evidence="6">DNA polymerase III epsilon subunit-like protein</fullName>
    </submittedName>
</protein>
<dbReference type="RefSeq" id="WP_170149158.1">
    <property type="nucleotide sequence ID" value="NZ_QGTX01000001.1"/>
</dbReference>
<evidence type="ECO:0000256" key="1">
    <source>
        <dbReference type="ARBA" id="ARBA00022722"/>
    </source>
</evidence>
<dbReference type="CDD" id="cd06127">
    <property type="entry name" value="DEDDh"/>
    <property type="match status" value="1"/>
</dbReference>
<evidence type="ECO:0000256" key="4">
    <source>
        <dbReference type="SAM" id="MobiDB-lite"/>
    </source>
</evidence>
<dbReference type="Pfam" id="PF00929">
    <property type="entry name" value="RNase_T"/>
    <property type="match status" value="1"/>
</dbReference>
<dbReference type="SUPFAM" id="SSF53098">
    <property type="entry name" value="Ribonuclease H-like"/>
    <property type="match status" value="1"/>
</dbReference>
<dbReference type="Gene3D" id="3.30.420.10">
    <property type="entry name" value="Ribonuclease H-like superfamily/Ribonuclease H"/>
    <property type="match status" value="1"/>
</dbReference>
<keyword evidence="1" id="KW-0540">Nuclease</keyword>
<keyword evidence="2" id="KW-0378">Hydrolase</keyword>
<dbReference type="GO" id="GO:0008408">
    <property type="term" value="F:3'-5' exonuclease activity"/>
    <property type="evidence" value="ECO:0007669"/>
    <property type="project" value="TreeGrafter"/>
</dbReference>
<dbReference type="InterPro" id="IPR036397">
    <property type="entry name" value="RNaseH_sf"/>
</dbReference>
<dbReference type="AlphaFoldDB" id="A0A317QFX1"/>
<proteinExistence type="predicted"/>
<dbReference type="InterPro" id="IPR013520">
    <property type="entry name" value="Ribonucl_H"/>
</dbReference>
<reference evidence="7" key="1">
    <citation type="submission" date="2018-05" db="EMBL/GenBank/DDBJ databases">
        <authorList>
            <person name="Klenk H.-P."/>
            <person name="Huntemann M."/>
            <person name="Clum A."/>
            <person name="Pillay M."/>
            <person name="Palaniappan K."/>
            <person name="Varghese N."/>
            <person name="Mikhailova N."/>
            <person name="Stamatis D."/>
            <person name="Reddy T."/>
            <person name="Daum C."/>
            <person name="Shapiro N."/>
            <person name="Ivanova N."/>
            <person name="Kyrpides N."/>
            <person name="Woyke T."/>
        </authorList>
    </citation>
    <scope>NUCLEOTIDE SEQUENCE [LARGE SCALE GENOMIC DNA]</scope>
    <source>
        <strain evidence="7">DSM 45417</strain>
    </source>
</reference>
<comment type="caution">
    <text evidence="6">The sequence shown here is derived from an EMBL/GenBank/DDBJ whole genome shotgun (WGS) entry which is preliminary data.</text>
</comment>